<protein>
    <submittedName>
        <fullName evidence="1">Unannotated protein</fullName>
    </submittedName>
</protein>
<evidence type="ECO:0000313" key="1">
    <source>
        <dbReference type="EMBL" id="CAB5023421.1"/>
    </source>
</evidence>
<gene>
    <name evidence="1" type="ORF">UFOPK3967_02902</name>
</gene>
<dbReference type="AlphaFoldDB" id="A0A6J7R2A9"/>
<dbReference type="EMBL" id="CAFBOS010000264">
    <property type="protein sequence ID" value="CAB5023421.1"/>
    <property type="molecule type" value="Genomic_DNA"/>
</dbReference>
<name>A0A6J7R2A9_9ZZZZ</name>
<sequence>MLHMVALPVQLIDVAPLPKYSTMAPVPPFTVRISATLRMMSFGADQPDSSPVSLTPMSFGHRTLNGKPVMTSTASAPPTPIAIMPRPPAFGVWLSVPIIMPPGNA</sequence>
<reference evidence="1" key="1">
    <citation type="submission" date="2020-05" db="EMBL/GenBank/DDBJ databases">
        <authorList>
            <person name="Chiriac C."/>
            <person name="Salcher M."/>
            <person name="Ghai R."/>
            <person name="Kavagutti S V."/>
        </authorList>
    </citation>
    <scope>NUCLEOTIDE SEQUENCE</scope>
</reference>
<proteinExistence type="predicted"/>
<accession>A0A6J7R2A9</accession>
<organism evidence="1">
    <name type="scientific">freshwater metagenome</name>
    <dbReference type="NCBI Taxonomy" id="449393"/>
    <lineage>
        <taxon>unclassified sequences</taxon>
        <taxon>metagenomes</taxon>
        <taxon>ecological metagenomes</taxon>
    </lineage>
</organism>